<organism evidence="1 2">
    <name type="scientific">Paenibacillus agricola</name>
    <dbReference type="NCBI Taxonomy" id="2716264"/>
    <lineage>
        <taxon>Bacteria</taxon>
        <taxon>Bacillati</taxon>
        <taxon>Bacillota</taxon>
        <taxon>Bacilli</taxon>
        <taxon>Bacillales</taxon>
        <taxon>Paenibacillaceae</taxon>
        <taxon>Paenibacillus</taxon>
    </lineage>
</organism>
<dbReference type="EMBL" id="JAAOIW010000023">
    <property type="protein sequence ID" value="NHN34868.1"/>
    <property type="molecule type" value="Genomic_DNA"/>
</dbReference>
<evidence type="ECO:0000313" key="1">
    <source>
        <dbReference type="EMBL" id="NHN34868.1"/>
    </source>
</evidence>
<reference evidence="1" key="1">
    <citation type="submission" date="2020-03" db="EMBL/GenBank/DDBJ databases">
        <title>Draft sequencing of Paenibacilllus sp. S3N08.</title>
        <authorList>
            <person name="Kim D.-U."/>
        </authorList>
    </citation>
    <scope>NUCLEOTIDE SEQUENCE</scope>
    <source>
        <strain evidence="1">S3N08</strain>
    </source>
</reference>
<sequence>MPISPFSTENYKWETQYKVIESSEIASSLKVKFSKKELEVLKPLRDMRFIGSAQYRKIFLKGDKGMINQLIRDKKVLEHPIIQIGKAESGGAARQTWYFYTLGLSSLKYFDMVDEVNYWMDYKTAEVLQRFAFFKLFSKFISNKPAIYCSGQPFVGTIEMAEPIDILVVKENTREIQQEWRFRKPNQQRRIIVLTENINWLKPIEELLVDFKVRVVLESELNSPLSELFYKWNEKSMEWVKA</sequence>
<accession>A0ABX0JG21</accession>
<name>A0ABX0JG21_9BACL</name>
<proteinExistence type="predicted"/>
<gene>
    <name evidence="1" type="ORF">G9U52_34560</name>
</gene>
<dbReference type="Proteomes" id="UP001165962">
    <property type="component" value="Unassembled WGS sequence"/>
</dbReference>
<dbReference type="RefSeq" id="WP_166156638.1">
    <property type="nucleotide sequence ID" value="NZ_JAAOIW010000023.1"/>
</dbReference>
<comment type="caution">
    <text evidence="1">The sequence shown here is derived from an EMBL/GenBank/DDBJ whole genome shotgun (WGS) entry which is preliminary data.</text>
</comment>
<evidence type="ECO:0000313" key="2">
    <source>
        <dbReference type="Proteomes" id="UP001165962"/>
    </source>
</evidence>
<keyword evidence="2" id="KW-1185">Reference proteome</keyword>
<protein>
    <submittedName>
        <fullName evidence="1">Uncharacterized protein</fullName>
    </submittedName>
</protein>